<dbReference type="CDD" id="cd08500">
    <property type="entry name" value="PBP2_NikA_DppA_OppA_like_4"/>
    <property type="match status" value="1"/>
</dbReference>
<reference evidence="5 6" key="1">
    <citation type="journal article" date="2015" name="Genome Announc.">
        <title>Complete genome sequence of Martelella endophytica YC6887, which has antifungal activity associated with a halophyte.</title>
        <authorList>
            <person name="Khan A."/>
            <person name="Khan H."/>
            <person name="Chung E.J."/>
            <person name="Hossain M.T."/>
            <person name="Chung Y.R."/>
        </authorList>
    </citation>
    <scope>NUCLEOTIDE SEQUENCE [LARGE SCALE GENOMIC DNA]</scope>
    <source>
        <strain evidence="5">YC6887</strain>
    </source>
</reference>
<dbReference type="AlphaFoldDB" id="A0A0D5LUT7"/>
<dbReference type="OrthoDB" id="9803988at2"/>
<evidence type="ECO:0000256" key="2">
    <source>
        <dbReference type="ARBA" id="ARBA00005695"/>
    </source>
</evidence>
<dbReference type="GO" id="GO:0015833">
    <property type="term" value="P:peptide transport"/>
    <property type="evidence" value="ECO:0007669"/>
    <property type="project" value="TreeGrafter"/>
</dbReference>
<keyword evidence="6" id="KW-1185">Reference proteome</keyword>
<feature type="signal peptide" evidence="3">
    <location>
        <begin position="1"/>
        <end position="26"/>
    </location>
</feature>
<evidence type="ECO:0000313" key="6">
    <source>
        <dbReference type="Proteomes" id="UP000032611"/>
    </source>
</evidence>
<dbReference type="EMBL" id="CP010803">
    <property type="protein sequence ID" value="AJY48004.1"/>
    <property type="molecule type" value="Genomic_DNA"/>
</dbReference>
<dbReference type="GO" id="GO:1904680">
    <property type="term" value="F:peptide transmembrane transporter activity"/>
    <property type="evidence" value="ECO:0007669"/>
    <property type="project" value="TreeGrafter"/>
</dbReference>
<dbReference type="Gene3D" id="3.40.190.10">
    <property type="entry name" value="Periplasmic binding protein-like II"/>
    <property type="match status" value="1"/>
</dbReference>
<dbReference type="RefSeq" id="WP_045684908.1">
    <property type="nucleotide sequence ID" value="NZ_CP010803.1"/>
</dbReference>
<protein>
    <submittedName>
        <fullName evidence="5">Peptide ABC transporter substrate-binding protein</fullName>
    </submittedName>
</protein>
<dbReference type="STRING" id="1486262.TM49_07060"/>
<evidence type="ECO:0000256" key="3">
    <source>
        <dbReference type="SAM" id="SignalP"/>
    </source>
</evidence>
<gene>
    <name evidence="5" type="ORF">TM49_07060</name>
</gene>
<evidence type="ECO:0000256" key="1">
    <source>
        <dbReference type="ARBA" id="ARBA00004418"/>
    </source>
</evidence>
<name>A0A0D5LUT7_MAREN</name>
<dbReference type="PANTHER" id="PTHR30290">
    <property type="entry name" value="PERIPLASMIC BINDING COMPONENT OF ABC TRANSPORTER"/>
    <property type="match status" value="1"/>
</dbReference>
<dbReference type="InterPro" id="IPR000914">
    <property type="entry name" value="SBP_5_dom"/>
</dbReference>
<dbReference type="InterPro" id="IPR039424">
    <property type="entry name" value="SBP_5"/>
</dbReference>
<evidence type="ECO:0000313" key="5">
    <source>
        <dbReference type="EMBL" id="AJY48004.1"/>
    </source>
</evidence>
<feature type="domain" description="Solute-binding protein family 5" evidence="4">
    <location>
        <begin position="273"/>
        <end position="518"/>
    </location>
</feature>
<organism evidence="5 6">
    <name type="scientific">Martelella endophytica</name>
    <dbReference type="NCBI Taxonomy" id="1486262"/>
    <lineage>
        <taxon>Bacteria</taxon>
        <taxon>Pseudomonadati</taxon>
        <taxon>Pseudomonadota</taxon>
        <taxon>Alphaproteobacteria</taxon>
        <taxon>Hyphomicrobiales</taxon>
        <taxon>Aurantimonadaceae</taxon>
        <taxon>Martelella</taxon>
    </lineage>
</organism>
<dbReference type="SUPFAM" id="SSF53850">
    <property type="entry name" value="Periplasmic binding protein-like II"/>
    <property type="match status" value="1"/>
</dbReference>
<dbReference type="KEGG" id="mey:TM49_07060"/>
<comment type="subcellular location">
    <subcellularLocation>
        <location evidence="1">Periplasm</location>
    </subcellularLocation>
</comment>
<accession>A0A0D5LUT7</accession>
<dbReference type="PROSITE" id="PS01040">
    <property type="entry name" value="SBP_BACTERIAL_5"/>
    <property type="match status" value="1"/>
</dbReference>
<dbReference type="PANTHER" id="PTHR30290:SF62">
    <property type="entry name" value="OLIGOPEPTIDE ABC TRANSPORTER, PERIPLASMIC OLIGOPEPTIDE-BINDING PROTEIN"/>
    <property type="match status" value="1"/>
</dbReference>
<comment type="similarity">
    <text evidence="2">Belongs to the bacterial solute-binding protein 5 family.</text>
</comment>
<dbReference type="Pfam" id="PF00496">
    <property type="entry name" value="SBP_bac_5"/>
    <property type="match status" value="2"/>
</dbReference>
<feature type="chain" id="PRO_5002295504" evidence="3">
    <location>
        <begin position="27"/>
        <end position="657"/>
    </location>
</feature>
<keyword evidence="3" id="KW-0732">Signal</keyword>
<proteinExistence type="inferred from homology"/>
<feature type="domain" description="Solute-binding protein family 5" evidence="4">
    <location>
        <begin position="104"/>
        <end position="204"/>
    </location>
</feature>
<sequence>MSILRHRIAILASAATLSALAGTASAQNACDAYQQAPQLDAQVEDGALPPVAERLPEQPLVVDVAEQIGVYGGNLIDTQNGTRVSDMRHYGYEPLVRWSVDGSEIVPNVAESWDISDDATTYTFHLRKGMKWSDGEPFTADDIVFWWDRVENNTKINAKPRAFLVVDGEAAKVEALDDETVKFSWTKPNGLFLINLATPYGQRVVQFPEHYIKQFDIDLNPDGVKQMMADANATDYNSWWWDVVGSYSSPSQYNDPARPRIQAWLPVAPYLGEQRFTFERNPYYFKVDTACNQLPYIDGRTFVMVQDPEVELGKTLAGEIDISRVSISNPSNRAIFFENQEKGDYRLMSASSADMNTAFFMFAMNNPDPFKAKVYQDKNFRIGLSYAINRPEIIDVVYLGQGEPSQVGPRPGSPFYSEKMAKQYAEYDPEKANEYLDKVLPNKDAEGYRLNDKGERFRMTVSVNQDFRSDWVDAALLIAKYWKAVGIDLNVDVVGGDVFKEREFAPNRDVNLWIAENGSGRLPLVSTFVMVGGPGMAGNWDAWERGYARDTGGNANFGSDVAAEVEPVSPPQEIADMFRMMEEIPATAGDKQDELMNQFLDAVTDYFPTIGIALPMGNYRAVKNRLHNVPDTLIEGWLYPGIAPANFETFYIDKDKQ</sequence>
<evidence type="ECO:0000259" key="4">
    <source>
        <dbReference type="Pfam" id="PF00496"/>
    </source>
</evidence>
<dbReference type="Proteomes" id="UP000032611">
    <property type="component" value="Chromosome"/>
</dbReference>
<dbReference type="PATRIC" id="fig|1486262.3.peg.1454"/>
<dbReference type="InterPro" id="IPR023765">
    <property type="entry name" value="SBP_5_CS"/>
</dbReference>
<dbReference type="Gene3D" id="3.10.105.10">
    <property type="entry name" value="Dipeptide-binding Protein, Domain 3"/>
    <property type="match status" value="1"/>
</dbReference>
<dbReference type="HOGENOM" id="CLU_017028_8_2_5"/>